<dbReference type="Proteomes" id="UP001164929">
    <property type="component" value="Chromosome 10"/>
</dbReference>
<organism evidence="3 4">
    <name type="scientific">Populus alba x Populus x berolinensis</name>
    <dbReference type="NCBI Taxonomy" id="444605"/>
    <lineage>
        <taxon>Eukaryota</taxon>
        <taxon>Viridiplantae</taxon>
        <taxon>Streptophyta</taxon>
        <taxon>Embryophyta</taxon>
        <taxon>Tracheophyta</taxon>
        <taxon>Spermatophyta</taxon>
        <taxon>Magnoliopsida</taxon>
        <taxon>eudicotyledons</taxon>
        <taxon>Gunneridae</taxon>
        <taxon>Pentapetalae</taxon>
        <taxon>rosids</taxon>
        <taxon>fabids</taxon>
        <taxon>Malpighiales</taxon>
        <taxon>Salicaceae</taxon>
        <taxon>Saliceae</taxon>
        <taxon>Populus</taxon>
    </lineage>
</organism>
<dbReference type="EMBL" id="JAQIZT010000010">
    <property type="protein sequence ID" value="KAJ6981057.1"/>
    <property type="molecule type" value="Genomic_DNA"/>
</dbReference>
<dbReference type="PANTHER" id="PTHR16019">
    <property type="entry name" value="SYNAPSE-ASSOCIATED PROTEIN"/>
    <property type="match status" value="1"/>
</dbReference>
<dbReference type="SUPFAM" id="SSF140383">
    <property type="entry name" value="BSD domain-like"/>
    <property type="match status" value="1"/>
</dbReference>
<feature type="compositionally biased region" description="Acidic residues" evidence="1">
    <location>
        <begin position="261"/>
        <end position="272"/>
    </location>
</feature>
<evidence type="ECO:0000259" key="2">
    <source>
        <dbReference type="PROSITE" id="PS50858"/>
    </source>
</evidence>
<dbReference type="SMART" id="SM00751">
    <property type="entry name" value="BSD"/>
    <property type="match status" value="1"/>
</dbReference>
<dbReference type="AlphaFoldDB" id="A0AAD6M9B8"/>
<dbReference type="InterPro" id="IPR051494">
    <property type="entry name" value="BSD_domain-containing"/>
</dbReference>
<feature type="region of interest" description="Disordered" evidence="1">
    <location>
        <begin position="261"/>
        <end position="284"/>
    </location>
</feature>
<keyword evidence="4" id="KW-1185">Reference proteome</keyword>
<dbReference type="InterPro" id="IPR005607">
    <property type="entry name" value="BSD_dom"/>
</dbReference>
<sequence length="329" mass="36593">MGPQEDSPVAPILVESELVSVRGDVDPVSSGWNIVQSKRMRRKPSPPKHNARPSHVDHCTGPESTPVHALVDSRDHRFPAPPSGSHIQTGPNTNVLAGSRYDKGKSVVVSVAPGLPSSGVSSAPLRRKAQSHTAVDHDRDGDTGSLIKRESLNVRYSRFDAQVRALQCDLDTYCCEPVDKEDYEKWRSEGLVIEEKNEEIKRLIRENEVVKGIYNEVAPSKVDNQSCWSRYFYRMFKLKQAEEARALLVKRAISGDEEEDLSWDFDGEEEEGNGVLSKGKLSKDGDVVSSYSFQEEEDVGWDEIEDIGSNDESKVGAAGSNSKCWYRQS</sequence>
<feature type="compositionally biased region" description="Polar residues" evidence="1">
    <location>
        <begin position="319"/>
        <end position="329"/>
    </location>
</feature>
<proteinExistence type="predicted"/>
<dbReference type="PROSITE" id="PS50858">
    <property type="entry name" value="BSD"/>
    <property type="match status" value="1"/>
</dbReference>
<evidence type="ECO:0000256" key="1">
    <source>
        <dbReference type="SAM" id="MobiDB-lite"/>
    </source>
</evidence>
<feature type="region of interest" description="Disordered" evidence="1">
    <location>
        <begin position="307"/>
        <end position="329"/>
    </location>
</feature>
<feature type="compositionally biased region" description="Basic residues" evidence="1">
    <location>
        <begin position="38"/>
        <end position="52"/>
    </location>
</feature>
<dbReference type="InterPro" id="IPR035925">
    <property type="entry name" value="BSD_dom_sf"/>
</dbReference>
<evidence type="ECO:0000313" key="4">
    <source>
        <dbReference type="Proteomes" id="UP001164929"/>
    </source>
</evidence>
<dbReference type="PANTHER" id="PTHR16019:SF24">
    <property type="entry name" value="BSD DOMAIN-CONTAINING PROTEIN"/>
    <property type="match status" value="1"/>
</dbReference>
<feature type="domain" description="BSD" evidence="2">
    <location>
        <begin position="187"/>
        <end position="239"/>
    </location>
</feature>
<feature type="region of interest" description="Disordered" evidence="1">
    <location>
        <begin position="37"/>
        <end position="66"/>
    </location>
</feature>
<reference evidence="3" key="1">
    <citation type="journal article" date="2023" name="Mol. Ecol. Resour.">
        <title>Chromosome-level genome assembly of a triploid poplar Populus alba 'Berolinensis'.</title>
        <authorList>
            <person name="Chen S."/>
            <person name="Yu Y."/>
            <person name="Wang X."/>
            <person name="Wang S."/>
            <person name="Zhang T."/>
            <person name="Zhou Y."/>
            <person name="He R."/>
            <person name="Meng N."/>
            <person name="Wang Y."/>
            <person name="Liu W."/>
            <person name="Liu Z."/>
            <person name="Liu J."/>
            <person name="Guo Q."/>
            <person name="Huang H."/>
            <person name="Sederoff R.R."/>
            <person name="Wang G."/>
            <person name="Qu G."/>
            <person name="Chen S."/>
        </authorList>
    </citation>
    <scope>NUCLEOTIDE SEQUENCE</scope>
    <source>
        <strain evidence="3">SC-2020</strain>
    </source>
</reference>
<protein>
    <recommendedName>
        <fullName evidence="2">BSD domain-containing protein</fullName>
    </recommendedName>
</protein>
<accession>A0AAD6M9B8</accession>
<dbReference type="Gene3D" id="1.10.3970.10">
    <property type="entry name" value="BSD domain"/>
    <property type="match status" value="1"/>
</dbReference>
<comment type="caution">
    <text evidence="3">The sequence shown here is derived from an EMBL/GenBank/DDBJ whole genome shotgun (WGS) entry which is preliminary data.</text>
</comment>
<name>A0AAD6M9B8_9ROSI</name>
<feature type="region of interest" description="Disordered" evidence="1">
    <location>
        <begin position="119"/>
        <end position="142"/>
    </location>
</feature>
<evidence type="ECO:0000313" key="3">
    <source>
        <dbReference type="EMBL" id="KAJ6981057.1"/>
    </source>
</evidence>
<dbReference type="GO" id="GO:0005737">
    <property type="term" value="C:cytoplasm"/>
    <property type="evidence" value="ECO:0007669"/>
    <property type="project" value="TreeGrafter"/>
</dbReference>
<gene>
    <name evidence="3" type="ORF">NC653_024444</name>
</gene>
<dbReference type="Pfam" id="PF03909">
    <property type="entry name" value="BSD"/>
    <property type="match status" value="1"/>
</dbReference>